<dbReference type="EMBL" id="FNKP01000004">
    <property type="protein sequence ID" value="SDR55171.1"/>
    <property type="molecule type" value="Genomic_DNA"/>
</dbReference>
<proteinExistence type="predicted"/>
<accession>A0A1H1JYN3</accession>
<keyword evidence="1" id="KW-0472">Membrane</keyword>
<dbReference type="AlphaFoldDB" id="A0A1H1JYN3"/>
<evidence type="ECO:0000256" key="1">
    <source>
        <dbReference type="SAM" id="Phobius"/>
    </source>
</evidence>
<dbReference type="Proteomes" id="UP000183487">
    <property type="component" value="Unassembled WGS sequence"/>
</dbReference>
<name>A0A1H1JYN3_9BURK</name>
<protein>
    <submittedName>
        <fullName evidence="2">Uncharacterized protein</fullName>
    </submittedName>
</protein>
<dbReference type="OrthoDB" id="9134760at2"/>
<evidence type="ECO:0000313" key="2">
    <source>
        <dbReference type="EMBL" id="SDR55171.1"/>
    </source>
</evidence>
<organism evidence="2 3">
    <name type="scientific">Paraburkholderia fungorum</name>
    <dbReference type="NCBI Taxonomy" id="134537"/>
    <lineage>
        <taxon>Bacteria</taxon>
        <taxon>Pseudomonadati</taxon>
        <taxon>Pseudomonadota</taxon>
        <taxon>Betaproteobacteria</taxon>
        <taxon>Burkholderiales</taxon>
        <taxon>Burkholderiaceae</taxon>
        <taxon>Paraburkholderia</taxon>
    </lineage>
</organism>
<keyword evidence="1" id="KW-1133">Transmembrane helix</keyword>
<evidence type="ECO:0000313" key="3">
    <source>
        <dbReference type="Proteomes" id="UP000183487"/>
    </source>
</evidence>
<keyword evidence="3" id="KW-1185">Reference proteome</keyword>
<sequence length="239" mass="26869">MADATAVTSVDWITVVASSAVISAFVNVCWGAASKLLDRARENAKDKHRIDHVKLAVAQQLEAFAKSCHTYIEDVQEAIGRYHNHEEKAFDNIQGAFVLRFDPEPKWEELSVGFVSTVKAMPREFDYSAEWIGRAGLWAGIDDQYEFESERAAYYGLKAMRVAASVRNEIGAVGDSRLQMAAAERSFRKLIETKRKGFRVSGDDIDVLPELRAMFIQESEHWLTKPRIDTVPDVDVDLA</sequence>
<dbReference type="RefSeq" id="WP_074774589.1">
    <property type="nucleotide sequence ID" value="NZ_FNKP01000004.1"/>
</dbReference>
<keyword evidence="1" id="KW-0812">Transmembrane</keyword>
<gene>
    <name evidence="2" type="ORF">SAMN05443245_7616</name>
</gene>
<feature type="transmembrane region" description="Helical" evidence="1">
    <location>
        <begin position="12"/>
        <end position="33"/>
    </location>
</feature>
<reference evidence="3" key="1">
    <citation type="submission" date="2016-10" db="EMBL/GenBank/DDBJ databases">
        <authorList>
            <person name="Varghese N."/>
        </authorList>
    </citation>
    <scope>NUCLEOTIDE SEQUENCE [LARGE SCALE GENOMIC DNA]</scope>
    <source>
        <strain evidence="3">GAS106B</strain>
    </source>
</reference>